<evidence type="ECO:0000256" key="2">
    <source>
        <dbReference type="ARBA" id="ARBA00011245"/>
    </source>
</evidence>
<dbReference type="InterPro" id="IPR011992">
    <property type="entry name" value="EF-hand-dom_pair"/>
</dbReference>
<evidence type="ECO:0000313" key="12">
    <source>
        <dbReference type="EMBL" id="CAD8844753.1"/>
    </source>
</evidence>
<dbReference type="InterPro" id="IPR018247">
    <property type="entry name" value="EF_Hand_1_Ca_BS"/>
</dbReference>
<keyword evidence="8" id="KW-0067">ATP-binding</keyword>
<feature type="domain" description="Protein kinase" evidence="10">
    <location>
        <begin position="71"/>
        <end position="380"/>
    </location>
</feature>
<evidence type="ECO:0000256" key="3">
    <source>
        <dbReference type="ARBA" id="ARBA00022527"/>
    </source>
</evidence>
<comment type="cofactor">
    <cofactor evidence="1">
        <name>Mg(2+)</name>
        <dbReference type="ChEBI" id="CHEBI:18420"/>
    </cofactor>
</comment>
<evidence type="ECO:0000259" key="11">
    <source>
        <dbReference type="PROSITE" id="PS50222"/>
    </source>
</evidence>
<dbReference type="Pfam" id="PF13499">
    <property type="entry name" value="EF-hand_7"/>
    <property type="match status" value="1"/>
</dbReference>
<dbReference type="AlphaFoldDB" id="A0A7S1A729"/>
<evidence type="ECO:0008006" key="13">
    <source>
        <dbReference type="Google" id="ProtNLM"/>
    </source>
</evidence>
<dbReference type="Pfam" id="PF00069">
    <property type="entry name" value="Pkinase"/>
    <property type="match status" value="1"/>
</dbReference>
<evidence type="ECO:0000256" key="6">
    <source>
        <dbReference type="ARBA" id="ARBA00022777"/>
    </source>
</evidence>
<keyword evidence="3" id="KW-0723">Serine/threonine-protein kinase</keyword>
<dbReference type="SUPFAM" id="SSF47473">
    <property type="entry name" value="EF-hand"/>
    <property type="match status" value="1"/>
</dbReference>
<dbReference type="InterPro" id="IPR011009">
    <property type="entry name" value="Kinase-like_dom_sf"/>
</dbReference>
<evidence type="ECO:0000256" key="9">
    <source>
        <dbReference type="ARBA" id="ARBA00024334"/>
    </source>
</evidence>
<comment type="similarity">
    <text evidence="9">Belongs to the protein kinase superfamily. Ser/Thr protein kinase family. CDPK subfamily.</text>
</comment>
<evidence type="ECO:0000256" key="5">
    <source>
        <dbReference type="ARBA" id="ARBA00022741"/>
    </source>
</evidence>
<dbReference type="FunFam" id="1.10.510.10:FF:000571">
    <property type="entry name" value="Maternal embryonic leucine zipper kinase"/>
    <property type="match status" value="1"/>
</dbReference>
<dbReference type="InterPro" id="IPR000719">
    <property type="entry name" value="Prot_kinase_dom"/>
</dbReference>
<protein>
    <recommendedName>
        <fullName evidence="13">Non-specific serine/threonine protein kinase</fullName>
    </recommendedName>
</protein>
<dbReference type="GO" id="GO:0005509">
    <property type="term" value="F:calcium ion binding"/>
    <property type="evidence" value="ECO:0007669"/>
    <property type="project" value="InterPro"/>
</dbReference>
<keyword evidence="4" id="KW-0808">Transferase</keyword>
<keyword evidence="5" id="KW-0547">Nucleotide-binding</keyword>
<dbReference type="PANTHER" id="PTHR24349">
    <property type="entry name" value="SERINE/THREONINE-PROTEIN KINASE"/>
    <property type="match status" value="1"/>
</dbReference>
<dbReference type="InterPro" id="IPR002048">
    <property type="entry name" value="EF_hand_dom"/>
</dbReference>
<dbReference type="SMART" id="SM00220">
    <property type="entry name" value="S_TKc"/>
    <property type="match status" value="1"/>
</dbReference>
<sequence length="633" mass="70494">MGNVTPCQSYKGSLAIEHAFQVRPGDLFSCGASACCATTGSNFRSRKPGDLVFAHRQLLFPHHVYKFNDYYQFERKIGDGFYGNVYEATARPVDPGSGMLITDADQPEHKASPQLQASRHVAVKSFVLKKAIRGKDGDDFHRTARWMEDRQASFEAERQILAQLDHPHIVKMYECFEEKNTLYLVLELCRGGELFEQVVLRSRQEGGGGLDESLARKLFRQMLYAVSYLHCMRVVHHDIKTENFLILGEPGSPEEDMIKLCDFGTAVRLSDQMPRSMEKSGTLSYAAPEIYADIGADTCADVWSLGVVLYVILVGASPFRTSADEVREDIVRRIQGGYFEQRRVAWQNLSESAQDITHKFLIVDETKRLTCREALRHPWVDQVSHLSPRGTSLDGSPVTVALQALAALTHFLHFGQMQQMILVACAQVVSEAEVLNSESLVPWYELFFTLDKNQDGRLDHQEFVHGLASLLGGFNDVHDGQLEALARALDLDCNGTIEWTEWIAAAVLAVRGLTEDQEPLSTAFRLLDRPSGEGTIGAADLLAVVSCDNNIDVLSSIKREKVIEVLNQCISGNDYMGHHPNNTMLPPSLILADLRRVLEATVSGYEEAMALSTPQLPPHSSPAQWLRLVCACP</sequence>
<dbReference type="SUPFAM" id="SSF56112">
    <property type="entry name" value="Protein kinase-like (PK-like)"/>
    <property type="match status" value="1"/>
</dbReference>
<keyword evidence="6" id="KW-0418">Kinase</keyword>
<evidence type="ECO:0000256" key="4">
    <source>
        <dbReference type="ARBA" id="ARBA00022679"/>
    </source>
</evidence>
<dbReference type="PROSITE" id="PS00018">
    <property type="entry name" value="EF_HAND_1"/>
    <property type="match status" value="2"/>
</dbReference>
<dbReference type="InterPro" id="IPR008271">
    <property type="entry name" value="Ser/Thr_kinase_AS"/>
</dbReference>
<evidence type="ECO:0000256" key="8">
    <source>
        <dbReference type="ARBA" id="ARBA00022840"/>
    </source>
</evidence>
<dbReference type="PROSITE" id="PS00108">
    <property type="entry name" value="PROTEIN_KINASE_ST"/>
    <property type="match status" value="1"/>
</dbReference>
<dbReference type="PROSITE" id="PS50222">
    <property type="entry name" value="EF_HAND_2"/>
    <property type="match status" value="2"/>
</dbReference>
<reference evidence="12" key="1">
    <citation type="submission" date="2021-01" db="EMBL/GenBank/DDBJ databases">
        <authorList>
            <person name="Corre E."/>
            <person name="Pelletier E."/>
            <person name="Niang G."/>
            <person name="Scheremetjew M."/>
            <person name="Finn R."/>
            <person name="Kale V."/>
            <person name="Holt S."/>
            <person name="Cochrane G."/>
            <person name="Meng A."/>
            <person name="Brown T."/>
            <person name="Cohen L."/>
        </authorList>
    </citation>
    <scope>NUCLEOTIDE SEQUENCE</scope>
</reference>
<organism evidence="12">
    <name type="scientific">Noctiluca scintillans</name>
    <name type="common">Sea sparkle</name>
    <name type="synonym">Red tide dinoflagellate</name>
    <dbReference type="NCBI Taxonomy" id="2966"/>
    <lineage>
        <taxon>Eukaryota</taxon>
        <taxon>Sar</taxon>
        <taxon>Alveolata</taxon>
        <taxon>Dinophyceae</taxon>
        <taxon>Noctilucales</taxon>
        <taxon>Noctilucaceae</taxon>
        <taxon>Noctiluca</taxon>
    </lineage>
</organism>
<dbReference type="Gene3D" id="1.10.510.10">
    <property type="entry name" value="Transferase(Phosphotransferase) domain 1"/>
    <property type="match status" value="1"/>
</dbReference>
<comment type="subunit">
    <text evidence="2">Monomer.</text>
</comment>
<evidence type="ECO:0000259" key="10">
    <source>
        <dbReference type="PROSITE" id="PS50011"/>
    </source>
</evidence>
<dbReference type="EMBL" id="HBFQ01027021">
    <property type="protein sequence ID" value="CAD8844753.1"/>
    <property type="molecule type" value="Transcribed_RNA"/>
</dbReference>
<dbReference type="Gene3D" id="1.10.238.10">
    <property type="entry name" value="EF-hand"/>
    <property type="match status" value="1"/>
</dbReference>
<keyword evidence="7" id="KW-0106">Calcium</keyword>
<accession>A0A7S1A729</accession>
<evidence type="ECO:0000256" key="7">
    <source>
        <dbReference type="ARBA" id="ARBA00022837"/>
    </source>
</evidence>
<feature type="domain" description="EF-hand" evidence="11">
    <location>
        <begin position="438"/>
        <end position="473"/>
    </location>
</feature>
<feature type="domain" description="EF-hand" evidence="11">
    <location>
        <begin position="477"/>
        <end position="512"/>
    </location>
</feature>
<evidence type="ECO:0000256" key="1">
    <source>
        <dbReference type="ARBA" id="ARBA00001946"/>
    </source>
</evidence>
<dbReference type="GO" id="GO:0005524">
    <property type="term" value="F:ATP binding"/>
    <property type="evidence" value="ECO:0007669"/>
    <property type="project" value="UniProtKB-KW"/>
</dbReference>
<name>A0A7S1A729_NOCSC</name>
<gene>
    <name evidence="12" type="ORF">NSCI0253_LOCUS19103</name>
</gene>
<dbReference type="GO" id="GO:0004674">
    <property type="term" value="F:protein serine/threonine kinase activity"/>
    <property type="evidence" value="ECO:0007669"/>
    <property type="project" value="UniProtKB-KW"/>
</dbReference>
<dbReference type="InterPro" id="IPR050205">
    <property type="entry name" value="CDPK_Ser/Thr_kinases"/>
</dbReference>
<dbReference type="PROSITE" id="PS50011">
    <property type="entry name" value="PROTEIN_KINASE_DOM"/>
    <property type="match status" value="1"/>
</dbReference>
<proteinExistence type="inferred from homology"/>